<sequence length="427" mass="43556">MAKSRNILMGAGAGIVFATVVAMFLSGRTDLPEGMTAGQTDSATPANTDAAPAVPAEAPAQAAATDTQSNTQAAAPAPQPEAEVTSAETATPEAAEPEAAEPEVAAADTTPADGTDATILFDLVRVEPNGATLVAGSAPAGAGLAILVDGVRVATADAGTDGKFASFLDLPPAPRARVLTLAKLDGQQMGAQGNQRVILAPVIVEPEVAETAPEATTDAPDQPVATETATTAPEAPADSAPLPIASDAPGAPTVLLADDKGMRVLQPGGSAPEVMEQVALDVISYDAEGEVNLAGRGTGEGHVRVYVDNEPVITTAIDQNGGWQVQLPQINSGDYTLRVDEIAVDGSVASRLETPFRRESAEVLADAPRDASGAVTATVTPGSTLWAIAEGKYGDGLLYVRVFEANRDKIRNPDLIYPGQIFDLPNE</sequence>
<keyword evidence="2" id="KW-1133">Transmembrane helix</keyword>
<dbReference type="SMART" id="SM00257">
    <property type="entry name" value="LysM"/>
    <property type="match status" value="1"/>
</dbReference>
<gene>
    <name evidence="4" type="ORF">HJ536_05285</name>
</gene>
<dbReference type="PROSITE" id="PS51782">
    <property type="entry name" value="LYSM"/>
    <property type="match status" value="1"/>
</dbReference>
<protein>
    <submittedName>
        <fullName evidence="4">LysM peptidoglycan-binding domain-containing protein</fullName>
    </submittedName>
</protein>
<dbReference type="EMBL" id="JABCJE010000002">
    <property type="protein sequence ID" value="NVO22766.1"/>
    <property type="molecule type" value="Genomic_DNA"/>
</dbReference>
<dbReference type="Gene3D" id="3.10.350.10">
    <property type="entry name" value="LysM domain"/>
    <property type="match status" value="1"/>
</dbReference>
<feature type="region of interest" description="Disordered" evidence="1">
    <location>
        <begin position="34"/>
        <end position="113"/>
    </location>
</feature>
<evidence type="ECO:0000313" key="5">
    <source>
        <dbReference type="Proteomes" id="UP000592216"/>
    </source>
</evidence>
<dbReference type="InterPro" id="IPR013783">
    <property type="entry name" value="Ig-like_fold"/>
</dbReference>
<dbReference type="InterPro" id="IPR018392">
    <property type="entry name" value="LysM"/>
</dbReference>
<dbReference type="Pfam" id="PF01476">
    <property type="entry name" value="LysM"/>
    <property type="match status" value="1"/>
</dbReference>
<evidence type="ECO:0000313" key="4">
    <source>
        <dbReference type="EMBL" id="NVO22766.1"/>
    </source>
</evidence>
<dbReference type="CDD" id="cd00118">
    <property type="entry name" value="LysM"/>
    <property type="match status" value="1"/>
</dbReference>
<organism evidence="4 5">
    <name type="scientific">Donghicola mangrovi</name>
    <dbReference type="NCBI Taxonomy" id="2729614"/>
    <lineage>
        <taxon>Bacteria</taxon>
        <taxon>Pseudomonadati</taxon>
        <taxon>Pseudomonadota</taxon>
        <taxon>Alphaproteobacteria</taxon>
        <taxon>Rhodobacterales</taxon>
        <taxon>Roseobacteraceae</taxon>
        <taxon>Donghicola</taxon>
    </lineage>
</organism>
<reference evidence="4 5" key="1">
    <citation type="submission" date="2020-04" db="EMBL/GenBank/DDBJ databases">
        <title>Donghicola sp., a member of the Rhodobacteraceae family isolated from mangrove forest in Thailand.</title>
        <authorList>
            <person name="Charoenyingcharoen P."/>
            <person name="Yukphan P."/>
        </authorList>
    </citation>
    <scope>NUCLEOTIDE SEQUENCE [LARGE SCALE GENOMIC DNA]</scope>
    <source>
        <strain evidence="4 5">B5-SW-15</strain>
    </source>
</reference>
<feature type="compositionally biased region" description="Low complexity" evidence="1">
    <location>
        <begin position="225"/>
        <end position="237"/>
    </location>
</feature>
<comment type="caution">
    <text evidence="4">The sequence shown here is derived from an EMBL/GenBank/DDBJ whole genome shotgun (WGS) entry which is preliminary data.</text>
</comment>
<dbReference type="InterPro" id="IPR036779">
    <property type="entry name" value="LysM_dom_sf"/>
</dbReference>
<dbReference type="PANTHER" id="PTHR34700:SF4">
    <property type="entry name" value="PHAGE-LIKE ELEMENT PBSX PROTEIN XKDP"/>
    <property type="match status" value="1"/>
</dbReference>
<dbReference type="AlphaFoldDB" id="A0A850Q104"/>
<feature type="compositionally biased region" description="Low complexity" evidence="1">
    <location>
        <begin position="40"/>
        <end position="94"/>
    </location>
</feature>
<evidence type="ECO:0000256" key="2">
    <source>
        <dbReference type="SAM" id="Phobius"/>
    </source>
</evidence>
<keyword evidence="2" id="KW-0812">Transmembrane</keyword>
<feature type="domain" description="LysM" evidence="3">
    <location>
        <begin position="375"/>
        <end position="424"/>
    </location>
</feature>
<evidence type="ECO:0000259" key="3">
    <source>
        <dbReference type="PROSITE" id="PS51782"/>
    </source>
</evidence>
<accession>A0A850Q104</accession>
<feature type="transmembrane region" description="Helical" evidence="2">
    <location>
        <begin position="7"/>
        <end position="25"/>
    </location>
</feature>
<dbReference type="Gene3D" id="2.60.40.10">
    <property type="entry name" value="Immunoglobulins"/>
    <property type="match status" value="1"/>
</dbReference>
<proteinExistence type="predicted"/>
<name>A0A850Q104_9RHOB</name>
<feature type="region of interest" description="Disordered" evidence="1">
    <location>
        <begin position="211"/>
        <end position="253"/>
    </location>
</feature>
<feature type="compositionally biased region" description="Low complexity" evidence="1">
    <location>
        <begin position="102"/>
        <end position="113"/>
    </location>
</feature>
<dbReference type="PANTHER" id="PTHR34700">
    <property type="entry name" value="POTASSIUM BINDING PROTEIN KBP"/>
    <property type="match status" value="1"/>
</dbReference>
<keyword evidence="2" id="KW-0472">Membrane</keyword>
<evidence type="ECO:0000256" key="1">
    <source>
        <dbReference type="SAM" id="MobiDB-lite"/>
    </source>
</evidence>
<dbReference type="RefSeq" id="WP_177156938.1">
    <property type="nucleotide sequence ID" value="NZ_JABCJE010000002.1"/>
</dbReference>
<dbReference type="InterPro" id="IPR052196">
    <property type="entry name" value="Bact_Kbp"/>
</dbReference>
<dbReference type="Proteomes" id="UP000592216">
    <property type="component" value="Unassembled WGS sequence"/>
</dbReference>